<evidence type="ECO:0000256" key="1">
    <source>
        <dbReference type="SAM" id="MobiDB-lite"/>
    </source>
</evidence>
<sequence>MENGESSVSNGELPRNGDCENITVRDPRNDTCESKVVGAQKSFDVKPEGIDRGRQLSASVSYYLKIKLMAT</sequence>
<feature type="compositionally biased region" description="Polar residues" evidence="1">
    <location>
        <begin position="1"/>
        <end position="10"/>
    </location>
</feature>
<evidence type="ECO:0000313" key="3">
    <source>
        <dbReference type="Proteomes" id="UP001054837"/>
    </source>
</evidence>
<dbReference type="Proteomes" id="UP001054837">
    <property type="component" value="Unassembled WGS sequence"/>
</dbReference>
<protein>
    <submittedName>
        <fullName evidence="2">Uncharacterized protein</fullName>
    </submittedName>
</protein>
<gene>
    <name evidence="2" type="ORF">CDAR_247481</name>
</gene>
<evidence type="ECO:0000313" key="2">
    <source>
        <dbReference type="EMBL" id="GIY17577.1"/>
    </source>
</evidence>
<reference evidence="2 3" key="1">
    <citation type="submission" date="2021-06" db="EMBL/GenBank/DDBJ databases">
        <title>Caerostris darwini draft genome.</title>
        <authorList>
            <person name="Kono N."/>
            <person name="Arakawa K."/>
        </authorList>
    </citation>
    <scope>NUCLEOTIDE SEQUENCE [LARGE SCALE GENOMIC DNA]</scope>
</reference>
<accession>A0AAV4RBU0</accession>
<feature type="compositionally biased region" description="Basic and acidic residues" evidence="1">
    <location>
        <begin position="15"/>
        <end position="28"/>
    </location>
</feature>
<dbReference type="EMBL" id="BPLQ01005811">
    <property type="protein sequence ID" value="GIY17577.1"/>
    <property type="molecule type" value="Genomic_DNA"/>
</dbReference>
<keyword evidence="3" id="KW-1185">Reference proteome</keyword>
<feature type="region of interest" description="Disordered" evidence="1">
    <location>
        <begin position="1"/>
        <end position="28"/>
    </location>
</feature>
<organism evidence="2 3">
    <name type="scientific">Caerostris darwini</name>
    <dbReference type="NCBI Taxonomy" id="1538125"/>
    <lineage>
        <taxon>Eukaryota</taxon>
        <taxon>Metazoa</taxon>
        <taxon>Ecdysozoa</taxon>
        <taxon>Arthropoda</taxon>
        <taxon>Chelicerata</taxon>
        <taxon>Arachnida</taxon>
        <taxon>Araneae</taxon>
        <taxon>Araneomorphae</taxon>
        <taxon>Entelegynae</taxon>
        <taxon>Araneoidea</taxon>
        <taxon>Araneidae</taxon>
        <taxon>Caerostris</taxon>
    </lineage>
</organism>
<comment type="caution">
    <text evidence="2">The sequence shown here is derived from an EMBL/GenBank/DDBJ whole genome shotgun (WGS) entry which is preliminary data.</text>
</comment>
<name>A0AAV4RBU0_9ARAC</name>
<proteinExistence type="predicted"/>
<dbReference type="AlphaFoldDB" id="A0AAV4RBU0"/>